<proteinExistence type="inferred from homology"/>
<reference evidence="6" key="1">
    <citation type="submission" date="2018-04" db="EMBL/GenBank/DDBJ databases">
        <title>Transcriptome assembly of Sipha flava.</title>
        <authorList>
            <person name="Scully E.D."/>
            <person name="Geib S.M."/>
            <person name="Palmer N.A."/>
            <person name="Koch K."/>
            <person name="Bradshaw J."/>
            <person name="Heng-Moss T."/>
            <person name="Sarath G."/>
        </authorList>
    </citation>
    <scope>NUCLEOTIDE SEQUENCE</scope>
</reference>
<dbReference type="Proteomes" id="UP000694846">
    <property type="component" value="Unplaced"/>
</dbReference>
<keyword evidence="3" id="KW-0240">DNA-directed RNA polymerase</keyword>
<keyword evidence="5" id="KW-0539">Nucleus</keyword>
<dbReference type="GeneID" id="112688943"/>
<dbReference type="GO" id="GO:0006351">
    <property type="term" value="P:DNA-templated transcription"/>
    <property type="evidence" value="ECO:0007669"/>
    <property type="project" value="InterPro"/>
</dbReference>
<accession>A0A2S2QL31</accession>
<evidence type="ECO:0000313" key="8">
    <source>
        <dbReference type="RefSeq" id="XP_025418168.1"/>
    </source>
</evidence>
<evidence type="ECO:0000256" key="1">
    <source>
        <dbReference type="ARBA" id="ARBA00004604"/>
    </source>
</evidence>
<dbReference type="GO" id="GO:0003677">
    <property type="term" value="F:DNA binding"/>
    <property type="evidence" value="ECO:0007669"/>
    <property type="project" value="InterPro"/>
</dbReference>
<evidence type="ECO:0000256" key="2">
    <source>
        <dbReference type="ARBA" id="ARBA00009430"/>
    </source>
</evidence>
<name>A0A2S2QL31_9HEMI</name>
<dbReference type="GO" id="GO:0005730">
    <property type="term" value="C:nucleolus"/>
    <property type="evidence" value="ECO:0007669"/>
    <property type="project" value="UniProtKB-SubCell"/>
</dbReference>
<dbReference type="OrthoDB" id="277398at2759"/>
<sequence>MEGLVERIYTKPSVPPVIAITEVGHINSTELLDCGMAFDDTSKRPILKIFNHHGGTVEEEDTSRKESVKKYLVLRNKKTNKVLIYGTKVMYLKKPDYFKTKTFEDDSLTDKNHEFNKVFGTRKSIRMSKSRINDTVDSKTDVFDNISSSSDMLESSFSKPNPFSIYLPDGSNRFSNKLDLVYPVSTLLNESEIDLMTDYAKQIISMLPIKSDNEDLTRFFIVNIQKLSHKSIQNICLLTFADGLVQLLKYKSADLNYANFVLYPNCEVINDKVLDNFLEFRITGRDFSSKMKDKCVCHIIIILILINKNTFDLSWVSPFLPMSSQKRLIMLMKVVGATPVKDDKTKYTLKLPLPSLPTFIKTPKRSR</sequence>
<dbReference type="AlphaFoldDB" id="A0A2S2QL31"/>
<dbReference type="InterPro" id="IPR009668">
    <property type="entry name" value="RNA_pol-assoc_fac_A49-like"/>
</dbReference>
<dbReference type="GO" id="GO:0000428">
    <property type="term" value="C:DNA-directed RNA polymerase complex"/>
    <property type="evidence" value="ECO:0007669"/>
    <property type="project" value="UniProtKB-KW"/>
</dbReference>
<comment type="subcellular location">
    <subcellularLocation>
        <location evidence="1">Nucleus</location>
        <location evidence="1">Nucleolus</location>
    </subcellularLocation>
</comment>
<protein>
    <submittedName>
        <fullName evidence="8">Uncharacterized protein LOC112688943</fullName>
    </submittedName>
</protein>
<keyword evidence="4" id="KW-0804">Transcription</keyword>
<evidence type="ECO:0000256" key="3">
    <source>
        <dbReference type="ARBA" id="ARBA00022478"/>
    </source>
</evidence>
<dbReference type="EMBL" id="GGMS01009231">
    <property type="protein sequence ID" value="MBY78434.1"/>
    <property type="molecule type" value="Transcribed_RNA"/>
</dbReference>
<comment type="similarity">
    <text evidence="2">Belongs to the eukaryotic RPA49/POLR1E RNA polymerase subunit family.</text>
</comment>
<evidence type="ECO:0000256" key="5">
    <source>
        <dbReference type="ARBA" id="ARBA00023242"/>
    </source>
</evidence>
<organism evidence="6">
    <name type="scientific">Sipha flava</name>
    <name type="common">yellow sugarcane aphid</name>
    <dbReference type="NCBI Taxonomy" id="143950"/>
    <lineage>
        <taxon>Eukaryota</taxon>
        <taxon>Metazoa</taxon>
        <taxon>Ecdysozoa</taxon>
        <taxon>Arthropoda</taxon>
        <taxon>Hexapoda</taxon>
        <taxon>Insecta</taxon>
        <taxon>Pterygota</taxon>
        <taxon>Neoptera</taxon>
        <taxon>Paraneoptera</taxon>
        <taxon>Hemiptera</taxon>
        <taxon>Sternorrhyncha</taxon>
        <taxon>Aphidomorpha</taxon>
        <taxon>Aphidoidea</taxon>
        <taxon>Aphididae</taxon>
        <taxon>Sipha</taxon>
    </lineage>
</organism>
<evidence type="ECO:0000256" key="4">
    <source>
        <dbReference type="ARBA" id="ARBA00023163"/>
    </source>
</evidence>
<keyword evidence="7" id="KW-1185">Reference proteome</keyword>
<dbReference type="Pfam" id="PF06870">
    <property type="entry name" value="RNA_pol_I_A49"/>
    <property type="match status" value="1"/>
</dbReference>
<dbReference type="PANTHER" id="PTHR14440">
    <property type="entry name" value="DNA-DIRECTED RNA POLYMERASE I SUBUNIT RPA49"/>
    <property type="match status" value="1"/>
</dbReference>
<gene>
    <name evidence="8" type="primary">LOC112688943</name>
    <name evidence="6" type="ORF">g.43387</name>
</gene>
<dbReference type="RefSeq" id="XP_025418168.1">
    <property type="nucleotide sequence ID" value="XM_025562383.1"/>
</dbReference>
<evidence type="ECO:0000313" key="7">
    <source>
        <dbReference type="Proteomes" id="UP000694846"/>
    </source>
</evidence>
<evidence type="ECO:0000313" key="6">
    <source>
        <dbReference type="EMBL" id="MBY78434.1"/>
    </source>
</evidence>
<reference evidence="8" key="2">
    <citation type="submission" date="2025-04" db="UniProtKB">
        <authorList>
            <consortium name="RefSeq"/>
        </authorList>
    </citation>
    <scope>IDENTIFICATION</scope>
    <source>
        <tissue evidence="8">Whole body</tissue>
    </source>
</reference>